<organism evidence="2 3">
    <name type="scientific">candidate division TA06 bacterium DG_24</name>
    <dbReference type="NCBI Taxonomy" id="1703770"/>
    <lineage>
        <taxon>Bacteria</taxon>
        <taxon>Bacteria division TA06</taxon>
    </lineage>
</organism>
<dbReference type="InterPro" id="IPR036249">
    <property type="entry name" value="Thioredoxin-like_sf"/>
</dbReference>
<dbReference type="PANTHER" id="PTHR42899">
    <property type="entry name" value="SPERMATOGENESIS-ASSOCIATED PROTEIN 20"/>
    <property type="match status" value="1"/>
</dbReference>
<dbReference type="Gene3D" id="1.50.10.20">
    <property type="match status" value="1"/>
</dbReference>
<reference evidence="2 3" key="1">
    <citation type="journal article" date="2015" name="Microbiome">
        <title>Genomic resolution of linkages in carbon, nitrogen, and sulfur cycling among widespread estuary sediment bacteria.</title>
        <authorList>
            <person name="Baker B.J."/>
            <person name="Lazar C.S."/>
            <person name="Teske A.P."/>
            <person name="Dick G.J."/>
        </authorList>
    </citation>
    <scope>NUCLEOTIDE SEQUENCE [LARGE SCALE GENOMIC DNA]</scope>
    <source>
        <strain evidence="2">DG_24</strain>
    </source>
</reference>
<dbReference type="InterPro" id="IPR004879">
    <property type="entry name" value="Ssp411-like_TRX"/>
</dbReference>
<gene>
    <name evidence="2" type="ORF">AMJ39_07190</name>
</gene>
<name>A0A0S7WR84_UNCT6</name>
<dbReference type="Proteomes" id="UP000052008">
    <property type="component" value="Unassembled WGS sequence"/>
</dbReference>
<dbReference type="SUPFAM" id="SSF52833">
    <property type="entry name" value="Thioredoxin-like"/>
    <property type="match status" value="1"/>
</dbReference>
<dbReference type="GO" id="GO:0005975">
    <property type="term" value="P:carbohydrate metabolic process"/>
    <property type="evidence" value="ECO:0007669"/>
    <property type="project" value="InterPro"/>
</dbReference>
<dbReference type="InterPro" id="IPR024705">
    <property type="entry name" value="Ssp411"/>
</dbReference>
<evidence type="ECO:0000259" key="1">
    <source>
        <dbReference type="Pfam" id="PF03190"/>
    </source>
</evidence>
<comment type="caution">
    <text evidence="2">The sequence shown here is derived from an EMBL/GenBank/DDBJ whole genome shotgun (WGS) entry which is preliminary data.</text>
</comment>
<evidence type="ECO:0000313" key="3">
    <source>
        <dbReference type="Proteomes" id="UP000052008"/>
    </source>
</evidence>
<dbReference type="PROSITE" id="PS51257">
    <property type="entry name" value="PROKAR_LIPOPROTEIN"/>
    <property type="match status" value="1"/>
</dbReference>
<dbReference type="Gene3D" id="3.40.30.10">
    <property type="entry name" value="Glutaredoxin"/>
    <property type="match status" value="1"/>
</dbReference>
<accession>A0A0S7WR84</accession>
<dbReference type="PANTHER" id="PTHR42899:SF1">
    <property type="entry name" value="SPERMATOGENESIS-ASSOCIATED PROTEIN 20"/>
    <property type="match status" value="1"/>
</dbReference>
<dbReference type="EMBL" id="LIZS01000045">
    <property type="protein sequence ID" value="KPJ52704.1"/>
    <property type="molecule type" value="Genomic_DNA"/>
</dbReference>
<proteinExistence type="predicted"/>
<feature type="domain" description="Spermatogenesis-associated protein 20-like TRX" evidence="1">
    <location>
        <begin position="56"/>
        <end position="128"/>
    </location>
</feature>
<sequence length="638" mass="70412">MGSERLRHRVLLAVSAVLLCTVLSLSCGRGEIELPEPEIIEGAEMRFSPGANRASLIDWEPWGRQAFERAGRQERPVVLVMTALPIREARQFDETTLSDSLIIERLNRECVPIRVDIERHPEVKRLVWSGALVPKEGEPGIVSIHASGQLIQAAGFLDPPGTEEFLDYAVETNMFYERWPEGPGQAPVIAWEQPLIMRRRVQTRELSNDLVDRVAASLRSALSGPGGGPGQDGKVRDPSAISLLLYLGHTRGEESLAVLASDALVSVREAGYWDEVEGGVSGPGGKNLAINADLALSYLEAWEATGKEDHPRAARDILRFLLTVLYDENIDAFRAGQFGDEAYFALDRAGRSEAGAAPPVDGTLYTDRNARMVSLGLKAGLVLQNETWTERALGLLDDLWDRAVGEDGRVYHVFDIERGAGSAPGLVADGMWLARALLDAYAYTGVPRYLLRARQLVDRALEEQWQETADVFVAHSGESWPPAAALVNNPSFDANLVGALVLLRLNWCTEEPMYRDVARRILTRWSGDWGRFGDRAGAYGLALQRYLDYPVRMMIIGSPEEAQTRALLRESLRLYEPGKHVQLLDPKSEREEVEARGFPTDMDPAIFVCVGRACSAPILDAEEVAASVSSFVEQMGRE</sequence>
<dbReference type="STRING" id="1703770.AMJ39_07190"/>
<protein>
    <recommendedName>
        <fullName evidence="1">Spermatogenesis-associated protein 20-like TRX domain-containing protein</fullName>
    </recommendedName>
</protein>
<dbReference type="InterPro" id="IPR008928">
    <property type="entry name" value="6-hairpin_glycosidase_sf"/>
</dbReference>
<dbReference type="AlphaFoldDB" id="A0A0S7WR84"/>
<dbReference type="SUPFAM" id="SSF48208">
    <property type="entry name" value="Six-hairpin glycosidases"/>
    <property type="match status" value="1"/>
</dbReference>
<evidence type="ECO:0000313" key="2">
    <source>
        <dbReference type="EMBL" id="KPJ52704.1"/>
    </source>
</evidence>
<dbReference type="Pfam" id="PF03190">
    <property type="entry name" value="Thioredox_DsbH"/>
    <property type="match status" value="1"/>
</dbReference>